<dbReference type="AlphaFoldDB" id="G9EMJ6"/>
<dbReference type="InParanoid" id="G9EMJ6"/>
<organism evidence="1 2">
    <name type="scientific">Legionella drancourtii LLAP12</name>
    <dbReference type="NCBI Taxonomy" id="658187"/>
    <lineage>
        <taxon>Bacteria</taxon>
        <taxon>Pseudomonadati</taxon>
        <taxon>Pseudomonadota</taxon>
        <taxon>Gammaproteobacteria</taxon>
        <taxon>Legionellales</taxon>
        <taxon>Legionellaceae</taxon>
        <taxon>Legionella</taxon>
    </lineage>
</organism>
<sequence>MFLVPNLKENSLKFFATNGQEMIGLCPQTHRLMNLEKYERHQKRGKYFFVIY</sequence>
<evidence type="ECO:0000313" key="1">
    <source>
        <dbReference type="EMBL" id="EHL31532.1"/>
    </source>
</evidence>
<gene>
    <name evidence="1" type="ORF">LDG_6463</name>
</gene>
<proteinExistence type="predicted"/>
<dbReference type="Proteomes" id="UP000002770">
    <property type="component" value="Unassembled WGS sequence"/>
</dbReference>
<evidence type="ECO:0000313" key="2">
    <source>
        <dbReference type="Proteomes" id="UP000002770"/>
    </source>
</evidence>
<dbReference type="STRING" id="658187.LDG_6463"/>
<reference evidence="1 2" key="1">
    <citation type="journal article" date="2011" name="BMC Genomics">
        <title>Insight into cross-talk between intra-amoebal pathogens.</title>
        <authorList>
            <person name="Gimenez G."/>
            <person name="Bertelli C."/>
            <person name="Moliner C."/>
            <person name="Robert C."/>
            <person name="Raoult D."/>
            <person name="Fournier P.E."/>
            <person name="Greub G."/>
        </authorList>
    </citation>
    <scope>NUCLEOTIDE SEQUENCE [LARGE SCALE GENOMIC DNA]</scope>
    <source>
        <strain evidence="1 2">LLAP12</strain>
    </source>
</reference>
<dbReference type="HOGENOM" id="CLU_3081275_0_0_6"/>
<name>G9EMJ6_9GAMM</name>
<accession>G9EMJ6</accession>
<dbReference type="EMBL" id="JH413813">
    <property type="protein sequence ID" value="EHL31532.1"/>
    <property type="molecule type" value="Genomic_DNA"/>
</dbReference>
<keyword evidence="2" id="KW-1185">Reference proteome</keyword>
<protein>
    <submittedName>
        <fullName evidence="1">Uncharacterized protein</fullName>
    </submittedName>
</protein>